<feature type="domain" description="Flagellin C-terminal" evidence="6">
    <location>
        <begin position="529"/>
        <end position="614"/>
    </location>
</feature>
<gene>
    <name evidence="7" type="ORF">ACFPO9_05645</name>
</gene>
<dbReference type="PANTHER" id="PTHR42792:SF2">
    <property type="entry name" value="FLAGELLIN"/>
    <property type="match status" value="1"/>
</dbReference>
<comment type="subcellular location">
    <subcellularLocation>
        <location evidence="4">Secreted</location>
    </subcellularLocation>
    <subcellularLocation>
        <location evidence="4">Bacterial flagellum</location>
    </subcellularLocation>
</comment>
<feature type="domain" description="Flagellin N-terminal" evidence="5">
    <location>
        <begin position="5"/>
        <end position="142"/>
    </location>
</feature>
<evidence type="ECO:0000256" key="3">
    <source>
        <dbReference type="ARBA" id="ARBA00023143"/>
    </source>
</evidence>
<dbReference type="Gene3D" id="2.60.40.4390">
    <property type="match status" value="1"/>
</dbReference>
<dbReference type="PRINTS" id="PR00207">
    <property type="entry name" value="FLAGELLIN"/>
</dbReference>
<organism evidence="7 8">
    <name type="scientific">Massilia aerilata</name>
    <dbReference type="NCBI Taxonomy" id="453817"/>
    <lineage>
        <taxon>Bacteria</taxon>
        <taxon>Pseudomonadati</taxon>
        <taxon>Pseudomonadota</taxon>
        <taxon>Betaproteobacteria</taxon>
        <taxon>Burkholderiales</taxon>
        <taxon>Oxalobacteraceae</taxon>
        <taxon>Telluria group</taxon>
        <taxon>Massilia</taxon>
    </lineage>
</organism>
<keyword evidence="3 4" id="KW-0975">Bacterial flagellum</keyword>
<evidence type="ECO:0000256" key="2">
    <source>
        <dbReference type="ARBA" id="ARBA00022525"/>
    </source>
</evidence>
<dbReference type="InterPro" id="IPR001492">
    <property type="entry name" value="Flagellin"/>
</dbReference>
<reference evidence="8" key="1">
    <citation type="journal article" date="2019" name="Int. J. Syst. Evol. Microbiol.">
        <title>The Global Catalogue of Microorganisms (GCM) 10K type strain sequencing project: providing services to taxonomists for standard genome sequencing and annotation.</title>
        <authorList>
            <consortium name="The Broad Institute Genomics Platform"/>
            <consortium name="The Broad Institute Genome Sequencing Center for Infectious Disease"/>
            <person name="Wu L."/>
            <person name="Ma J."/>
        </authorList>
    </citation>
    <scope>NUCLEOTIDE SEQUENCE [LARGE SCALE GENOMIC DNA]</scope>
    <source>
        <strain evidence="8">CGMCC 4.5798</strain>
    </source>
</reference>
<sequence length="616" mass="60993">MSNVINTNISSLNAQHNLSKSQSALTTSMQRLSTGLRINSAKDDAAGMAIASRMTSQINGLDVATRNANDGISLTQTAEGGLSSASDILQRMRDLAVQSSNGSNSDEDRASIQTEVGQLKDEIDRISKSTNFNGINLLDGSFSAQSFQVGANNNANDRIQVKEIANLSTDKLGTGTTGTSTLTSGMTTAALAAGDLTLNGASVGPTAAGSQAGQSASSAYALAQAVNAAASQSGVTATANAAVASSITKKGAVILDADAKDIAANSFSINGVSIGAISAGKAADMAPGTNPPVAGGPSEGVAQGANVAEAINKVADQTGVRATVDDKGQVSLTSTNGKAISIKLEGSTVAADLTKSTGLTATADGTGAGLTTAVAPTASATGYDAGSFKINGVEIGQIAGATDDTAQGANVAAAINKISGKTGVTATADSVTGALTLTAADGRDIKLEDGKDSAGAAVTALAATGIGKQTISGTVTLSSSSTTGIVVGGSADKNAGLEAYRGLKAADTKSTNSLASVDVSTATGAQAAIDTIDNALKSVNTARATMGAYQNRFSAVVSNLQTTSENMTSSRSRIQDADFATETANMTRGQILQQAGTSMLAQANSLPNGVLSLLRG</sequence>
<dbReference type="RefSeq" id="WP_379768289.1">
    <property type="nucleotide sequence ID" value="NZ_JBHSMZ010000004.1"/>
</dbReference>
<evidence type="ECO:0000259" key="6">
    <source>
        <dbReference type="Pfam" id="PF00700"/>
    </source>
</evidence>
<dbReference type="Gene3D" id="3.30.70.2120">
    <property type="match status" value="1"/>
</dbReference>
<keyword evidence="7" id="KW-0966">Cell projection</keyword>
<dbReference type="EMBL" id="JBHSMZ010000004">
    <property type="protein sequence ID" value="MFC5547993.1"/>
    <property type="molecule type" value="Genomic_DNA"/>
</dbReference>
<dbReference type="Gene3D" id="1.20.1330.10">
    <property type="entry name" value="f41 fragment of flagellin, N-terminal domain"/>
    <property type="match status" value="1"/>
</dbReference>
<name>A0ABW0RU42_9BURK</name>
<evidence type="ECO:0000259" key="5">
    <source>
        <dbReference type="Pfam" id="PF00669"/>
    </source>
</evidence>
<dbReference type="Pfam" id="PF07196">
    <property type="entry name" value="Flagellin_IN"/>
    <property type="match status" value="2"/>
</dbReference>
<comment type="function">
    <text evidence="4">Flagellin is the subunit protein which polymerizes to form the filaments of bacterial flagella.</text>
</comment>
<dbReference type="InterPro" id="IPR042187">
    <property type="entry name" value="Flagellin_C_sub2"/>
</dbReference>
<proteinExistence type="inferred from homology"/>
<dbReference type="SUPFAM" id="SSF64518">
    <property type="entry name" value="Phase 1 flagellin"/>
    <property type="match status" value="2"/>
</dbReference>
<keyword evidence="2 4" id="KW-0964">Secreted</keyword>
<evidence type="ECO:0000256" key="4">
    <source>
        <dbReference type="RuleBase" id="RU362073"/>
    </source>
</evidence>
<dbReference type="Proteomes" id="UP001596086">
    <property type="component" value="Unassembled WGS sequence"/>
</dbReference>
<keyword evidence="8" id="KW-1185">Reference proteome</keyword>
<dbReference type="InterPro" id="IPR010810">
    <property type="entry name" value="Flagellin_hook_IN_motif"/>
</dbReference>
<dbReference type="Pfam" id="PF00669">
    <property type="entry name" value="Flagellin_N"/>
    <property type="match status" value="1"/>
</dbReference>
<keyword evidence="7" id="KW-0969">Cilium</keyword>
<dbReference type="PANTHER" id="PTHR42792">
    <property type="entry name" value="FLAGELLIN"/>
    <property type="match status" value="1"/>
</dbReference>
<dbReference type="Pfam" id="PF00700">
    <property type="entry name" value="Flagellin_C"/>
    <property type="match status" value="1"/>
</dbReference>
<protein>
    <recommendedName>
        <fullName evidence="4">Flagellin</fullName>
    </recommendedName>
</protein>
<dbReference type="InterPro" id="IPR046358">
    <property type="entry name" value="Flagellin_C"/>
</dbReference>
<evidence type="ECO:0000256" key="1">
    <source>
        <dbReference type="ARBA" id="ARBA00005709"/>
    </source>
</evidence>
<accession>A0ABW0RU42</accession>
<evidence type="ECO:0000313" key="7">
    <source>
        <dbReference type="EMBL" id="MFC5547993.1"/>
    </source>
</evidence>
<keyword evidence="7" id="KW-0282">Flagellum</keyword>
<comment type="caution">
    <text evidence="7">The sequence shown here is derived from an EMBL/GenBank/DDBJ whole genome shotgun (WGS) entry which is preliminary data.</text>
</comment>
<dbReference type="InterPro" id="IPR001029">
    <property type="entry name" value="Flagellin_N"/>
</dbReference>
<dbReference type="Gene3D" id="6.10.10.10">
    <property type="entry name" value="Flagellar export chaperone, C-terminal domain"/>
    <property type="match status" value="1"/>
</dbReference>
<evidence type="ECO:0000313" key="8">
    <source>
        <dbReference type="Proteomes" id="UP001596086"/>
    </source>
</evidence>
<dbReference type="Gene3D" id="6.10.280.190">
    <property type="match status" value="1"/>
</dbReference>
<comment type="similarity">
    <text evidence="1 4">Belongs to the bacterial flagellin family.</text>
</comment>